<dbReference type="AlphaFoldDB" id="A0A9P1HAR4"/>
<reference evidence="2" key="1">
    <citation type="submission" date="2022-11" db="EMBL/GenBank/DDBJ databases">
        <authorList>
            <person name="Scott C."/>
            <person name="Bruce N."/>
        </authorList>
    </citation>
    <scope>NUCLEOTIDE SEQUENCE</scope>
</reference>
<feature type="region of interest" description="Disordered" evidence="1">
    <location>
        <begin position="40"/>
        <end position="65"/>
    </location>
</feature>
<accession>A0A9P1HAR4</accession>
<protein>
    <submittedName>
        <fullName evidence="2">Uncharacterized protein</fullName>
    </submittedName>
</protein>
<feature type="compositionally biased region" description="Low complexity" evidence="1">
    <location>
        <begin position="40"/>
        <end position="52"/>
    </location>
</feature>
<gene>
    <name evidence="2" type="ORF">PPNO1_LOCUS7935</name>
</gene>
<evidence type="ECO:0000313" key="3">
    <source>
        <dbReference type="Proteomes" id="UP000838763"/>
    </source>
</evidence>
<dbReference type="EMBL" id="CALLCH030000017">
    <property type="protein sequence ID" value="CAI4218345.1"/>
    <property type="molecule type" value="Genomic_DNA"/>
</dbReference>
<sequence>MSAFTKGPARNVFVCVSRAHLPRPATRDFLSSRTFRSSAFRRAAAPPRRTTPVQSAAKTPAKNTNPSTYAFVKQLAQKGTPTVLYEAPPMAG</sequence>
<name>A0A9P1HAR4_9PEZI</name>
<keyword evidence="3" id="KW-1185">Reference proteome</keyword>
<feature type="compositionally biased region" description="Polar residues" evidence="1">
    <location>
        <begin position="53"/>
        <end position="65"/>
    </location>
</feature>
<evidence type="ECO:0000256" key="1">
    <source>
        <dbReference type="SAM" id="MobiDB-lite"/>
    </source>
</evidence>
<proteinExistence type="predicted"/>
<dbReference type="Proteomes" id="UP000838763">
    <property type="component" value="Unassembled WGS sequence"/>
</dbReference>
<organism evidence="2 3">
    <name type="scientific">Parascedosporium putredinis</name>
    <dbReference type="NCBI Taxonomy" id="1442378"/>
    <lineage>
        <taxon>Eukaryota</taxon>
        <taxon>Fungi</taxon>
        <taxon>Dikarya</taxon>
        <taxon>Ascomycota</taxon>
        <taxon>Pezizomycotina</taxon>
        <taxon>Sordariomycetes</taxon>
        <taxon>Hypocreomycetidae</taxon>
        <taxon>Microascales</taxon>
        <taxon>Microascaceae</taxon>
        <taxon>Parascedosporium</taxon>
    </lineage>
</organism>
<comment type="caution">
    <text evidence="2">The sequence shown here is derived from an EMBL/GenBank/DDBJ whole genome shotgun (WGS) entry which is preliminary data.</text>
</comment>
<dbReference type="OrthoDB" id="4140442at2759"/>
<evidence type="ECO:0000313" key="2">
    <source>
        <dbReference type="EMBL" id="CAI4218345.1"/>
    </source>
</evidence>